<protein>
    <submittedName>
        <fullName evidence="1">Uncharacterized protein</fullName>
    </submittedName>
</protein>
<keyword evidence="2" id="KW-1185">Reference proteome</keyword>
<reference evidence="1" key="1">
    <citation type="submission" date="2023-04" db="EMBL/GenBank/DDBJ databases">
        <title>Draft Genome sequencing of Naganishia species isolated from polar environments using Oxford Nanopore Technology.</title>
        <authorList>
            <person name="Leo P."/>
            <person name="Venkateswaran K."/>
        </authorList>
    </citation>
    <scope>NUCLEOTIDE SEQUENCE</scope>
    <source>
        <strain evidence="1">MNA-CCFEE 5262</strain>
    </source>
</reference>
<dbReference type="Proteomes" id="UP001230649">
    <property type="component" value="Unassembled WGS sequence"/>
</dbReference>
<proteinExistence type="predicted"/>
<comment type="caution">
    <text evidence="1">The sequence shown here is derived from an EMBL/GenBank/DDBJ whole genome shotgun (WGS) entry which is preliminary data.</text>
</comment>
<dbReference type="EMBL" id="JASBWS010000232">
    <property type="protein sequence ID" value="KAJ9090648.1"/>
    <property type="molecule type" value="Genomic_DNA"/>
</dbReference>
<gene>
    <name evidence="1" type="ORF">QFC20_007869</name>
</gene>
<evidence type="ECO:0000313" key="1">
    <source>
        <dbReference type="EMBL" id="KAJ9090648.1"/>
    </source>
</evidence>
<sequence length="281" mass="30981">MANKKYHKPVKKTRKPPITRQEPPRNSTTNPAAAAAIRQQHRPRPASLFNTPRRPSLDNPPHTTCRRLSIAVFWNTKSRNPSSPLLQPFPGPTPDPDSSESSVRNVPPAVFELVVLENLHPENHRLDASALARVNRGRYQLLRSIINKVLVSREQKGKSRRDLDVEFERMMKTDGKGGLVSTVVNLFSPSDSASMFRWLSEVVNATTRLRPAGSGTAPSSTKPVIDHITVLTHFDFSSDGGLLPSTSSSIFVPHTGPTVQDAVHQSYRSTDFGDTAKAVSI</sequence>
<name>A0ACC2UUX1_9TREE</name>
<accession>A0ACC2UUX1</accession>
<evidence type="ECO:0000313" key="2">
    <source>
        <dbReference type="Proteomes" id="UP001230649"/>
    </source>
</evidence>
<organism evidence="1 2">
    <name type="scientific">Naganishia adeliensis</name>
    <dbReference type="NCBI Taxonomy" id="92952"/>
    <lineage>
        <taxon>Eukaryota</taxon>
        <taxon>Fungi</taxon>
        <taxon>Dikarya</taxon>
        <taxon>Basidiomycota</taxon>
        <taxon>Agaricomycotina</taxon>
        <taxon>Tremellomycetes</taxon>
        <taxon>Filobasidiales</taxon>
        <taxon>Filobasidiaceae</taxon>
        <taxon>Naganishia</taxon>
    </lineage>
</organism>